<keyword evidence="4 9" id="KW-0812">Transmembrane</keyword>
<evidence type="ECO:0000256" key="2">
    <source>
        <dbReference type="ARBA" id="ARBA00006434"/>
    </source>
</evidence>
<feature type="transmembrane region" description="Helical" evidence="9">
    <location>
        <begin position="255"/>
        <end position="279"/>
    </location>
</feature>
<dbReference type="OrthoDB" id="9789704at2"/>
<keyword evidence="7 9" id="KW-0472">Membrane</keyword>
<feature type="transmembrane region" description="Helical" evidence="9">
    <location>
        <begin position="75"/>
        <end position="94"/>
    </location>
</feature>
<evidence type="ECO:0000256" key="1">
    <source>
        <dbReference type="ARBA" id="ARBA00004141"/>
    </source>
</evidence>
<feature type="transmembrane region" description="Helical" evidence="9">
    <location>
        <begin position="406"/>
        <end position="427"/>
    </location>
</feature>
<dbReference type="Proteomes" id="UP000243745">
    <property type="component" value="Unassembled WGS sequence"/>
</dbReference>
<dbReference type="RefSeq" id="WP_093141622.1">
    <property type="nucleotide sequence ID" value="NZ_FOXF01000014.1"/>
</dbReference>
<evidence type="ECO:0000313" key="10">
    <source>
        <dbReference type="EMBL" id="SFP31107.1"/>
    </source>
</evidence>
<dbReference type="GO" id="GO:0015293">
    <property type="term" value="F:symporter activity"/>
    <property type="evidence" value="ECO:0007669"/>
    <property type="project" value="UniProtKB-KW"/>
</dbReference>
<dbReference type="Gene3D" id="1.20.1730.10">
    <property type="entry name" value="Sodium/glucose cotransporter"/>
    <property type="match status" value="1"/>
</dbReference>
<dbReference type="PANTHER" id="PTHR48086:SF7">
    <property type="entry name" value="SODIUM-SOLUTE SYMPORTER-RELATED"/>
    <property type="match status" value="1"/>
</dbReference>
<feature type="transmembrane region" description="Helical" evidence="9">
    <location>
        <begin position="353"/>
        <end position="370"/>
    </location>
</feature>
<evidence type="ECO:0000256" key="6">
    <source>
        <dbReference type="ARBA" id="ARBA00022989"/>
    </source>
</evidence>
<evidence type="ECO:0000256" key="3">
    <source>
        <dbReference type="ARBA" id="ARBA00022448"/>
    </source>
</evidence>
<evidence type="ECO:0000256" key="9">
    <source>
        <dbReference type="SAM" id="Phobius"/>
    </source>
</evidence>
<dbReference type="InterPro" id="IPR001734">
    <property type="entry name" value="Na/solute_symporter"/>
</dbReference>
<comment type="subcellular location">
    <subcellularLocation>
        <location evidence="1">Membrane</location>
        <topology evidence="1">Multi-pass membrane protein</topology>
    </subcellularLocation>
</comment>
<feature type="transmembrane region" description="Helical" evidence="9">
    <location>
        <begin position="433"/>
        <end position="452"/>
    </location>
</feature>
<accession>A0A662ZI78</accession>
<reference evidence="10 11" key="1">
    <citation type="submission" date="2016-10" db="EMBL/GenBank/DDBJ databases">
        <authorList>
            <person name="Varghese N."/>
            <person name="Submissions S."/>
        </authorList>
    </citation>
    <scope>NUCLEOTIDE SEQUENCE [LARGE SCALE GENOMIC DNA]</scope>
    <source>
        <strain evidence="10 11">DSM 1361</strain>
    </source>
</reference>
<name>A0A662ZI78_9GAMM</name>
<feature type="transmembrane region" description="Helical" evidence="9">
    <location>
        <begin position="150"/>
        <end position="172"/>
    </location>
</feature>
<protein>
    <submittedName>
        <fullName evidence="10">Solute:Na+ symporter, SSS family</fullName>
    </submittedName>
</protein>
<dbReference type="CDD" id="cd10322">
    <property type="entry name" value="SLC5sbd"/>
    <property type="match status" value="1"/>
</dbReference>
<dbReference type="PANTHER" id="PTHR48086">
    <property type="entry name" value="SODIUM/PROLINE SYMPORTER-RELATED"/>
    <property type="match status" value="1"/>
</dbReference>
<dbReference type="GO" id="GO:0005886">
    <property type="term" value="C:plasma membrane"/>
    <property type="evidence" value="ECO:0007669"/>
    <property type="project" value="TreeGrafter"/>
</dbReference>
<keyword evidence="11" id="KW-1185">Reference proteome</keyword>
<evidence type="ECO:0000256" key="5">
    <source>
        <dbReference type="ARBA" id="ARBA00022847"/>
    </source>
</evidence>
<feature type="transmembrane region" description="Helical" evidence="9">
    <location>
        <begin position="184"/>
        <end position="202"/>
    </location>
</feature>
<gene>
    <name evidence="10" type="ORF">SAMN02910344_01053</name>
</gene>
<keyword evidence="6 9" id="KW-1133">Transmembrane helix</keyword>
<feature type="transmembrane region" description="Helical" evidence="9">
    <location>
        <begin position="120"/>
        <end position="144"/>
    </location>
</feature>
<keyword evidence="3" id="KW-0813">Transport</keyword>
<feature type="transmembrane region" description="Helical" evidence="9">
    <location>
        <begin position="6"/>
        <end position="26"/>
    </location>
</feature>
<feature type="transmembrane region" description="Helical" evidence="9">
    <location>
        <begin position="222"/>
        <end position="243"/>
    </location>
</feature>
<dbReference type="EMBL" id="FOXF01000014">
    <property type="protein sequence ID" value="SFP31107.1"/>
    <property type="molecule type" value="Genomic_DNA"/>
</dbReference>
<dbReference type="AlphaFoldDB" id="A0A662ZI78"/>
<dbReference type="InterPro" id="IPR050277">
    <property type="entry name" value="Sodium:Solute_Symporter"/>
</dbReference>
<evidence type="ECO:0000256" key="8">
    <source>
        <dbReference type="RuleBase" id="RU362091"/>
    </source>
</evidence>
<evidence type="ECO:0000256" key="7">
    <source>
        <dbReference type="ARBA" id="ARBA00023136"/>
    </source>
</evidence>
<feature type="transmembrane region" description="Helical" evidence="9">
    <location>
        <begin position="47"/>
        <end position="69"/>
    </location>
</feature>
<evidence type="ECO:0000313" key="11">
    <source>
        <dbReference type="Proteomes" id="UP000243745"/>
    </source>
</evidence>
<dbReference type="InterPro" id="IPR038377">
    <property type="entry name" value="Na/Glc_symporter_sf"/>
</dbReference>
<proteinExistence type="inferred from homology"/>
<comment type="similarity">
    <text evidence="2 8">Belongs to the sodium:solute symporter (SSF) (TC 2.A.21) family.</text>
</comment>
<feature type="transmembrane region" description="Helical" evidence="9">
    <location>
        <begin position="308"/>
        <end position="332"/>
    </location>
</feature>
<evidence type="ECO:0000256" key="4">
    <source>
        <dbReference type="ARBA" id="ARBA00022692"/>
    </source>
</evidence>
<sequence>MSVTLIQMVMMVATISLIIGAGIWSARKIRSAEGFSLNGRRASAGMVAGAIAGSCIGGGATIGTSQMAFSFGFSAWWFTIGIGTGFLFMGLFFARRFRESGSETITQLLINTYGSGSGPVASVISSSGIFFAAVASVLPAIYLISHLMDINIYAAGAILFFLIIVYIYFGGIKGASVSGLFKSVILWLMLTVIGYTASKGLHEVKDIEYFIPRGLDMFGQGYWQPLETVISMSAGLLCAQNYAQAIFSARDVKAARIGCFAASALSFPVGIPCVLASMYMKSMHPEVTPIMALPEFIMRYLPEPLAGIALGVLIIALISSIAGLTLGISTLLTRDIWTRVFRITESGKILRTNRLTVILISVLTITFSLCNLESQILTWNILALALRAGIFIPLVLALYRPKLIPPAWAVPAMLAGTLVAGLARPVLHSTVPPLFLGFAAVIIMIVIARILNRKTLSPSVEKAVER</sequence>
<feature type="transmembrane region" description="Helical" evidence="9">
    <location>
        <begin position="376"/>
        <end position="399"/>
    </location>
</feature>
<organism evidence="10 11">
    <name type="scientific">Ruminobacter amylophilus</name>
    <dbReference type="NCBI Taxonomy" id="867"/>
    <lineage>
        <taxon>Bacteria</taxon>
        <taxon>Pseudomonadati</taxon>
        <taxon>Pseudomonadota</taxon>
        <taxon>Gammaproteobacteria</taxon>
        <taxon>Aeromonadales</taxon>
        <taxon>Succinivibrionaceae</taxon>
        <taxon>Ruminobacter</taxon>
    </lineage>
</organism>
<keyword evidence="5" id="KW-0769">Symport</keyword>
<dbReference type="Pfam" id="PF00474">
    <property type="entry name" value="SSF"/>
    <property type="match status" value="1"/>
</dbReference>
<dbReference type="PROSITE" id="PS50283">
    <property type="entry name" value="NA_SOLUT_SYMP_3"/>
    <property type="match status" value="1"/>
</dbReference>